<organism evidence="2 3">
    <name type="scientific">Cercospora berteroae</name>
    <dbReference type="NCBI Taxonomy" id="357750"/>
    <lineage>
        <taxon>Eukaryota</taxon>
        <taxon>Fungi</taxon>
        <taxon>Dikarya</taxon>
        <taxon>Ascomycota</taxon>
        <taxon>Pezizomycotina</taxon>
        <taxon>Dothideomycetes</taxon>
        <taxon>Dothideomycetidae</taxon>
        <taxon>Mycosphaerellales</taxon>
        <taxon>Mycosphaerellaceae</taxon>
        <taxon>Cercospora</taxon>
    </lineage>
</organism>
<evidence type="ECO:0000256" key="1">
    <source>
        <dbReference type="SAM" id="MobiDB-lite"/>
    </source>
</evidence>
<feature type="compositionally biased region" description="Polar residues" evidence="1">
    <location>
        <begin position="185"/>
        <end position="194"/>
    </location>
</feature>
<proteinExistence type="predicted"/>
<sequence>MSDNSRPLDIPPPGVSYLEYYMNRARRVVSVVVAPPPLVLPKSLDFEERLRLERAIAKTTTLIETAQAQLDRPKLLPFELTPSETAEEDHARAKQYTSSLGRKLQGYKIDRTNRLLVDVLQTVDEYKPLAASPCPSRIPRPASVASRSTKSTTSTSDSALTASTSTTSVSSRSVSRIPRPVSAPALSSSTPGSR</sequence>
<gene>
    <name evidence="2" type="ORF">CBER1_02811</name>
</gene>
<evidence type="ECO:0000313" key="3">
    <source>
        <dbReference type="Proteomes" id="UP000237631"/>
    </source>
</evidence>
<name>A0A2S6CBV7_9PEZI</name>
<reference evidence="3" key="1">
    <citation type="journal article" date="2017" name="bioRxiv">
        <title>Conservation of a gene cluster reveals novel cercosporin biosynthetic mechanisms and extends production to the genus Colletotrichum.</title>
        <authorList>
            <person name="de Jonge R."/>
            <person name="Ebert M.K."/>
            <person name="Huitt-Roehl C.R."/>
            <person name="Pal P."/>
            <person name="Suttle J.C."/>
            <person name="Spanner R.E."/>
            <person name="Neubauer J.D."/>
            <person name="Jurick W.M.II."/>
            <person name="Stott K.A."/>
            <person name="Secor G.A."/>
            <person name="Thomma B.P.H.J."/>
            <person name="Van de Peer Y."/>
            <person name="Townsend C.A."/>
            <person name="Bolton M.D."/>
        </authorList>
    </citation>
    <scope>NUCLEOTIDE SEQUENCE [LARGE SCALE GENOMIC DNA]</scope>
    <source>
        <strain evidence="3">CBS538.71</strain>
    </source>
</reference>
<dbReference type="AlphaFoldDB" id="A0A2S6CBV7"/>
<evidence type="ECO:0000313" key="2">
    <source>
        <dbReference type="EMBL" id="PPJ57209.1"/>
    </source>
</evidence>
<dbReference type="EMBL" id="PNEN01000499">
    <property type="protein sequence ID" value="PPJ57209.1"/>
    <property type="molecule type" value="Genomic_DNA"/>
</dbReference>
<comment type="caution">
    <text evidence="2">The sequence shown here is derived from an EMBL/GenBank/DDBJ whole genome shotgun (WGS) entry which is preliminary data.</text>
</comment>
<keyword evidence="3" id="KW-1185">Reference proteome</keyword>
<dbReference type="OrthoDB" id="3648651at2759"/>
<dbReference type="Proteomes" id="UP000237631">
    <property type="component" value="Unassembled WGS sequence"/>
</dbReference>
<feature type="region of interest" description="Disordered" evidence="1">
    <location>
        <begin position="130"/>
        <end position="194"/>
    </location>
</feature>
<protein>
    <submittedName>
        <fullName evidence="2">Uncharacterized protein</fullName>
    </submittedName>
</protein>
<accession>A0A2S6CBV7</accession>
<feature type="compositionally biased region" description="Low complexity" evidence="1">
    <location>
        <begin position="143"/>
        <end position="176"/>
    </location>
</feature>